<dbReference type="Gene3D" id="2.120.10.30">
    <property type="entry name" value="TolB, C-terminal domain"/>
    <property type="match status" value="1"/>
</dbReference>
<dbReference type="RefSeq" id="WP_041064213.1">
    <property type="nucleotide sequence ID" value="NZ_JXAL01000022.1"/>
</dbReference>
<dbReference type="NCBIfam" id="TIGR04275">
    <property type="entry name" value="beta_prop_Msarc"/>
    <property type="match status" value="4"/>
</dbReference>
<proteinExistence type="predicted"/>
<dbReference type="SUPFAM" id="SSF69304">
    <property type="entry name" value="Tricorn protease N-terminal domain"/>
    <property type="match status" value="2"/>
</dbReference>
<gene>
    <name evidence="1" type="ORF">SD71_13835</name>
</gene>
<dbReference type="PANTHER" id="PTHR36842:SF1">
    <property type="entry name" value="PROTEIN TOLB"/>
    <property type="match status" value="1"/>
</dbReference>
<reference evidence="1 2" key="1">
    <citation type="submission" date="2014-12" db="EMBL/GenBank/DDBJ databases">
        <title>Draft genome sequence of Cohnella kolymensis strain B-2846.</title>
        <authorList>
            <person name="Karlyshev A.V."/>
            <person name="Kudryashova E.B."/>
        </authorList>
    </citation>
    <scope>NUCLEOTIDE SEQUENCE [LARGE SCALE GENOMIC DNA]</scope>
    <source>
        <strain evidence="1 2">VKM B-2846</strain>
    </source>
</reference>
<evidence type="ECO:0000313" key="2">
    <source>
        <dbReference type="Proteomes" id="UP000054526"/>
    </source>
</evidence>
<keyword evidence="2" id="KW-1185">Reference proteome</keyword>
<protein>
    <recommendedName>
        <fullName evidence="3">DUF5050 domain-containing protein</fullName>
    </recommendedName>
</protein>
<dbReference type="Proteomes" id="UP000054526">
    <property type="component" value="Unassembled WGS sequence"/>
</dbReference>
<dbReference type="Gene3D" id="2.120.10.60">
    <property type="entry name" value="Tricorn protease N-terminal domain"/>
    <property type="match status" value="1"/>
</dbReference>
<dbReference type="EMBL" id="JXAL01000022">
    <property type="protein sequence ID" value="KIL35390.1"/>
    <property type="molecule type" value="Genomic_DNA"/>
</dbReference>
<dbReference type="InterPro" id="IPR027618">
    <property type="entry name" value="Beta_prop_Msarc"/>
</dbReference>
<organism evidence="1 2">
    <name type="scientific">Cohnella kolymensis</name>
    <dbReference type="NCBI Taxonomy" id="1590652"/>
    <lineage>
        <taxon>Bacteria</taxon>
        <taxon>Bacillati</taxon>
        <taxon>Bacillota</taxon>
        <taxon>Bacilli</taxon>
        <taxon>Bacillales</taxon>
        <taxon>Paenibacillaceae</taxon>
        <taxon>Cohnella</taxon>
    </lineage>
</organism>
<dbReference type="PANTHER" id="PTHR36842">
    <property type="entry name" value="PROTEIN TOLB HOMOLOG"/>
    <property type="match status" value="1"/>
</dbReference>
<accession>A0ABR5A311</accession>
<evidence type="ECO:0000313" key="1">
    <source>
        <dbReference type="EMBL" id="KIL35390.1"/>
    </source>
</evidence>
<comment type="caution">
    <text evidence="1">The sequence shown here is derived from an EMBL/GenBank/DDBJ whole genome shotgun (WGS) entry which is preliminary data.</text>
</comment>
<sequence length="600" mass="68420">MERTAVVKKSDRMVFVRYVLVLLMVVFSFCIMIPTGFAAGNERQITFNETHLGTLALDGNKLVWTDRDYGDNDIFMYDLISNQKSTVSAQYGSNQSSPAIAGNHVVWMDDRNGDWDIYMEDLSTNQQTRLAYARYGSNPTDQSDPDIDGNRIVWLDERNYYTQIYVYDLSTNQETRITNDTSIKKTPVISGDKILWKEYAWQSQIKADNLYVYDLSTNQKKQITNYSSSTSSSISYHTISGDRVIWENYGSIYMYDLKTNQQTLISFPRNVHAYAIDGNKIVYTQNYWSQIYLYDLDTQQETQITNYTSVPEVRNLAISGNTIAWIDDRNGYWDVYVYDFMPTGTIQYNPWVTANQDIVATLKPSEPVTVTNNGGSMTYTFTQSGSFTFQFVDATGNTGSATAMVTIDKIAPTATIQYSNTGLTTKPVTATLIPSEPVTVTNNGGSFEYTFRKNSIFLFEFMDEAGNTGIALAKVNNIIYLYDDVYRFIKVFPIPIPIWEKDPVFYMETTYLDDLEMNEIRYATNTDPKELLETYAKNMETAEFNITEFTDSSLIGERKEGGELIKLTLSKSDDYKDYSQIVEVVYTKPLIKGESLEPGK</sequence>
<evidence type="ECO:0008006" key="3">
    <source>
        <dbReference type="Google" id="ProtNLM"/>
    </source>
</evidence>
<dbReference type="InterPro" id="IPR011042">
    <property type="entry name" value="6-blade_b-propeller_TolB-like"/>
</dbReference>
<name>A0ABR5A311_9BACL</name>